<dbReference type="AlphaFoldDB" id="A0A8H3YCM6"/>
<dbReference type="OrthoDB" id="2745718at2759"/>
<evidence type="ECO:0000313" key="3">
    <source>
        <dbReference type="Proteomes" id="UP000620104"/>
    </source>
</evidence>
<dbReference type="EMBL" id="BLZA01000007">
    <property type="protein sequence ID" value="GHJ84429.1"/>
    <property type="molecule type" value="Genomic_DNA"/>
</dbReference>
<keyword evidence="3" id="KW-1185">Reference proteome</keyword>
<gene>
    <name evidence="2" type="ORF">NliqN6_0831</name>
</gene>
<dbReference type="InterPro" id="IPR001810">
    <property type="entry name" value="F-box_dom"/>
</dbReference>
<dbReference type="PROSITE" id="PS50181">
    <property type="entry name" value="FBOX"/>
    <property type="match status" value="1"/>
</dbReference>
<proteinExistence type="predicted"/>
<feature type="domain" description="F-box" evidence="1">
    <location>
        <begin position="11"/>
        <end position="58"/>
    </location>
</feature>
<name>A0A8H3YCM6_9TREE</name>
<sequence>MDPPADPVPAPAGWADLPDEIIEQFYENLSAGDYVRLGQVDKRCQTVFKSTKIRYKFMLLTHNLVDVNPDQPPVEKLKELEERIASWSTLRPRRTDFEFTVNGRTSIYELQEGIFLHTEGNIDWVEQLRGVKPHLLRLVALPWADNELKKRITSETRDVGFDIADLTFDPTQDLIVISEKIKYGTAQIANVPLLRYHLLTISSLQPHPLATRIPLYSIEESTRVRNIYQLLQIYGDILAVSATPASSGFIDDQGDGSRSHMVRVWNWKTGENLGELVLSTLTSPPAMILLDEHRFLLVIDHGNRVHLDIYGINGKRDPRNPEQAKLLTRFSMNPYKSTATSSVELRSILARPDPPFPSTSVKTSLGKLKPFTEDPETGLMVLSLQFVLTAGAFPIAEETVVFFLKEGLLNMSKAYEKTLEQEAQEREVEVTDDDRVIEWDQWKHLTRVMEEPEATPRWVCFVHGYRYISRVEIPTTDDEDDEDDLAPRPSHLQIFDFSPTSIRKFEADYGHMLGPSREHNFIMFDDYTVQYFSRKHASKVYLEESRVPHFETNLPYLVITRTAETYDISGLMIDEARIILSHSRDSRDEPRSQFSVLTM</sequence>
<accession>A0A8H3YCM6</accession>
<dbReference type="Proteomes" id="UP000620104">
    <property type="component" value="Unassembled WGS sequence"/>
</dbReference>
<evidence type="ECO:0000259" key="1">
    <source>
        <dbReference type="PROSITE" id="PS50181"/>
    </source>
</evidence>
<reference evidence="2" key="1">
    <citation type="submission" date="2020-07" db="EMBL/GenBank/DDBJ databases">
        <title>Draft Genome Sequence of a Deep-Sea Yeast, Naganishia (Cryptococcus) liquefaciens strain N6.</title>
        <authorList>
            <person name="Han Y.W."/>
            <person name="Kajitani R."/>
            <person name="Morimoto H."/>
            <person name="Parhat M."/>
            <person name="Tsubouchi H."/>
            <person name="Bakenova O."/>
            <person name="Ogata M."/>
            <person name="Argunhan B."/>
            <person name="Aoki R."/>
            <person name="Kajiwara S."/>
            <person name="Itoh T."/>
            <person name="Iwasaki H."/>
        </authorList>
    </citation>
    <scope>NUCLEOTIDE SEQUENCE</scope>
    <source>
        <strain evidence="2">N6</strain>
    </source>
</reference>
<comment type="caution">
    <text evidence="2">The sequence shown here is derived from an EMBL/GenBank/DDBJ whole genome shotgun (WGS) entry which is preliminary data.</text>
</comment>
<protein>
    <recommendedName>
        <fullName evidence="1">F-box domain-containing protein</fullName>
    </recommendedName>
</protein>
<organism evidence="2 3">
    <name type="scientific">Naganishia liquefaciens</name>
    <dbReference type="NCBI Taxonomy" id="104408"/>
    <lineage>
        <taxon>Eukaryota</taxon>
        <taxon>Fungi</taxon>
        <taxon>Dikarya</taxon>
        <taxon>Basidiomycota</taxon>
        <taxon>Agaricomycotina</taxon>
        <taxon>Tremellomycetes</taxon>
        <taxon>Filobasidiales</taxon>
        <taxon>Filobasidiaceae</taxon>
        <taxon>Naganishia</taxon>
    </lineage>
</organism>
<evidence type="ECO:0000313" key="2">
    <source>
        <dbReference type="EMBL" id="GHJ84429.1"/>
    </source>
</evidence>